<evidence type="ECO:0000256" key="2">
    <source>
        <dbReference type="SAM" id="SignalP"/>
    </source>
</evidence>
<name>A0A0S4JLQ9_BODSA</name>
<dbReference type="Proteomes" id="UP000051952">
    <property type="component" value="Unassembled WGS sequence"/>
</dbReference>
<organism evidence="3 4">
    <name type="scientific">Bodo saltans</name>
    <name type="common">Flagellated protozoan</name>
    <dbReference type="NCBI Taxonomy" id="75058"/>
    <lineage>
        <taxon>Eukaryota</taxon>
        <taxon>Discoba</taxon>
        <taxon>Euglenozoa</taxon>
        <taxon>Kinetoplastea</taxon>
        <taxon>Metakinetoplastina</taxon>
        <taxon>Eubodonida</taxon>
        <taxon>Bodonidae</taxon>
        <taxon>Bodo</taxon>
    </lineage>
</organism>
<keyword evidence="4" id="KW-1185">Reference proteome</keyword>
<gene>
    <name evidence="3" type="ORF">BSAL_30350</name>
</gene>
<dbReference type="GO" id="GO:0016301">
    <property type="term" value="F:kinase activity"/>
    <property type="evidence" value="ECO:0007669"/>
    <property type="project" value="UniProtKB-KW"/>
</dbReference>
<keyword evidence="1" id="KW-0472">Membrane</keyword>
<feature type="non-terminal residue" evidence="3">
    <location>
        <position position="1150"/>
    </location>
</feature>
<dbReference type="VEuPathDB" id="TriTrypDB:BSAL_30350"/>
<dbReference type="EMBL" id="CYKH01001891">
    <property type="protein sequence ID" value="CUG91130.1"/>
    <property type="molecule type" value="Genomic_DNA"/>
</dbReference>
<accession>A0A0S4JLQ9</accession>
<feature type="signal peptide" evidence="2">
    <location>
        <begin position="1"/>
        <end position="24"/>
    </location>
</feature>
<sequence>MSRVGFAAFAVFLLLCCLVSNTDADTTSYLLSNTATPTNQLRFQGSAYQGLDEDLLRAGGATLTMQLLGNDLSYNSSFIQSNEFRQYLQSGTSGFLSLAKTNSTSTSSDHWNDCIGQALLNSRATISNGGHLLKISLGAASSTCTVPQLMSLTVAVPTSTITASVATQSWPTTLQGPPVAVIPKGKIGFRSIGDEMVVSGKDAKLVLLGDASDLPLNPRFDIVEGTSCRNARSAQVENKLWDPVRKELTFRPLLGGTLSICYAPFQDIPSVVVRASGGVVVNGPEGLTTEPSNPRAQIEFSGMIYGTNLTEYDTLVITIDNTCSNVRGDDDNYDLVLSSPARALFWASVPIQGLYQVCYLRQGSDRYVRVGTINMNKGSELIVDRDVPQLLIDQDALVVRSAHISFLTLQSGQLNVDNFQLNVTHFVWTGGQLTGPGSINCMGTNSKIAALAETRVIESVIRNFGYMELDMRHLVFSGRGVIHNFGELVILVNSSGPDDPATMRTTGRGNSIINGAAGRITFRFLVGGGSLHIGVPIDNRGSITMAPSGILVVSDLSLPTGASLHLLHYSLVVVHKGRLNGQITTTAESELRLVGDVLLRRTNLQGLGVLSVLAGSCTFDSLVCDNGMEIILDGMSSAISKSGSAVDPDDDSSAAAVTVMIAGSSVFGRDTRCMVRGVELQSADNLAKLVFEGKFVCHVPSVTFGSNLIVQANLAAVMFGDGEDMTSALGTKLIPQRMPLNSSFVVPPNATLVIMDTGNLTQSAIDHLKSSPKICSTYVVVPMHVEVDGTVLLWGCAMLPVGATLNGVIYGTNAREIEATVEYAFCRNVLLNPRVCVPLFSQYQLENTPISGLTVSGSLAVAKLPASGTRHLPSVSAPNPSINLQYFGLEDAALVASDVFTLLAYKRVDIDATSTLLLTKGGLFGTSVMNLAGSLGLKGDMPLVLHGTLEVGPTGSITIDVDTDMCRLPLEVSEAITFHPDSQLRCLSSTNRTIGSAGMIAYGDMNGLPRLDAATCALNGREIAVVITGSKGKVGIQFEDTTDIPSAKQRVAYIAVALAIAFFGLCFLGFVMDMSTTKMMLELKKECALQLHLSWPEFSSYAANTVVVAGFLMEAVFLSMPAYHASLPLPLEIGYFTRSSMSFMLPHRNP</sequence>
<reference evidence="4" key="1">
    <citation type="submission" date="2015-09" db="EMBL/GenBank/DDBJ databases">
        <authorList>
            <consortium name="Pathogen Informatics"/>
        </authorList>
    </citation>
    <scope>NUCLEOTIDE SEQUENCE [LARGE SCALE GENOMIC DNA]</scope>
    <source>
        <strain evidence="4">Lake Konstanz</strain>
    </source>
</reference>
<keyword evidence="3" id="KW-0808">Transferase</keyword>
<evidence type="ECO:0000313" key="3">
    <source>
        <dbReference type="EMBL" id="CUG91130.1"/>
    </source>
</evidence>
<dbReference type="AlphaFoldDB" id="A0A0S4JLQ9"/>
<protein>
    <submittedName>
        <fullName evidence="3">Protein kinase-like protein, putative</fullName>
    </submittedName>
</protein>
<keyword evidence="1" id="KW-0812">Transmembrane</keyword>
<keyword evidence="2" id="KW-0732">Signal</keyword>
<keyword evidence="3" id="KW-0418">Kinase</keyword>
<dbReference type="OrthoDB" id="266718at2759"/>
<feature type="chain" id="PRO_5006622606" evidence="2">
    <location>
        <begin position="25"/>
        <end position="1150"/>
    </location>
</feature>
<feature type="transmembrane region" description="Helical" evidence="1">
    <location>
        <begin position="1051"/>
        <end position="1071"/>
    </location>
</feature>
<evidence type="ECO:0000256" key="1">
    <source>
        <dbReference type="SAM" id="Phobius"/>
    </source>
</evidence>
<keyword evidence="1" id="KW-1133">Transmembrane helix</keyword>
<evidence type="ECO:0000313" key="4">
    <source>
        <dbReference type="Proteomes" id="UP000051952"/>
    </source>
</evidence>
<proteinExistence type="predicted"/>